<evidence type="ECO:0000256" key="4">
    <source>
        <dbReference type="ARBA" id="ARBA00023315"/>
    </source>
</evidence>
<reference evidence="6 7" key="1">
    <citation type="journal article" date="2022" name="Environ. Microbiol. Rep.">
        <title>Eco-phylogenetic analyses reveal divergent evolution of vitamin B12 metabolism in the marine bacterial family 'Psychromonadaceae'.</title>
        <authorList>
            <person name="Jin X."/>
            <person name="Yang Y."/>
            <person name="Cao H."/>
            <person name="Gao B."/>
            <person name="Zhao Z."/>
        </authorList>
    </citation>
    <scope>NUCLEOTIDE SEQUENCE [LARGE SCALE GENOMIC DNA]</scope>
    <source>
        <strain evidence="6 7">MKS20</strain>
    </source>
</reference>
<keyword evidence="4 5" id="KW-0012">Acyltransferase</keyword>
<evidence type="ECO:0000256" key="5">
    <source>
        <dbReference type="RuleBase" id="RU365031"/>
    </source>
</evidence>
<name>A0ABS8WF21_9GAMM</name>
<accession>A0ABS8WF21</accession>
<keyword evidence="7" id="KW-1185">Reference proteome</keyword>
<sequence>MTTIEDIQQAIADLALAGKTLFIHGSIKSFGHLEGGAASLFDPLIAADCTLIMPSFTYSPLANPPSSWQCAGNGHRGEWDFFTPEPFDVQGNDIEPSMGALPKALLHYPNRERSQHPINSFVGVGPHAAEILQHQTLQNVYGLYENQPQAWVLTLGVDLTSVTPIHYGEQLSGRELFQRWAQQINPHTGQVETVLAAIGSCSNGFNNLAPVLAPIAREYTVGASLWTLYPLEPLVKRCKRAISAQQSITHCPDQNCIRCQDAIASVG</sequence>
<evidence type="ECO:0000313" key="6">
    <source>
        <dbReference type="EMBL" id="MCE2596865.1"/>
    </source>
</evidence>
<comment type="catalytic activity">
    <reaction evidence="5">
        <text>a 2-deoxystreptamine antibiotic + acetyl-CoA = an N(3)-acetyl-2-deoxystreptamine antibiotic + CoA + H(+)</text>
        <dbReference type="Rhea" id="RHEA:12665"/>
        <dbReference type="ChEBI" id="CHEBI:15378"/>
        <dbReference type="ChEBI" id="CHEBI:57287"/>
        <dbReference type="ChEBI" id="CHEBI:57288"/>
        <dbReference type="ChEBI" id="CHEBI:57921"/>
        <dbReference type="ChEBI" id="CHEBI:77452"/>
        <dbReference type="EC" id="2.3.1.81"/>
    </reaction>
</comment>
<evidence type="ECO:0000256" key="2">
    <source>
        <dbReference type="ARBA" id="ARBA00012882"/>
    </source>
</evidence>
<dbReference type="PANTHER" id="PTHR11104">
    <property type="entry name" value="AMINOGLYCOSIDE N3-ACETYLTRANSFERASE"/>
    <property type="match status" value="1"/>
</dbReference>
<organism evidence="6 7">
    <name type="scientific">Motilimonas cestriensis</name>
    <dbReference type="NCBI Taxonomy" id="2742685"/>
    <lineage>
        <taxon>Bacteria</taxon>
        <taxon>Pseudomonadati</taxon>
        <taxon>Pseudomonadota</taxon>
        <taxon>Gammaproteobacteria</taxon>
        <taxon>Alteromonadales</taxon>
        <taxon>Alteromonadales genera incertae sedis</taxon>
        <taxon>Motilimonas</taxon>
    </lineage>
</organism>
<dbReference type="Proteomes" id="UP001201273">
    <property type="component" value="Unassembled WGS sequence"/>
</dbReference>
<dbReference type="InterPro" id="IPR003679">
    <property type="entry name" value="Amioglycoside_AcTrfase"/>
</dbReference>
<keyword evidence="3 5" id="KW-0808">Transferase</keyword>
<gene>
    <name evidence="6" type="ORF">K6Y31_18985</name>
</gene>
<dbReference type="EC" id="2.3.1.-" evidence="5"/>
<comment type="similarity">
    <text evidence="1 5">Belongs to the antibiotic N-acetyltransferase family.</text>
</comment>
<protein>
    <recommendedName>
        <fullName evidence="2 5">Aminoglycoside N(3)-acetyltransferase</fullName>
        <ecNumber evidence="5">2.3.1.-</ecNumber>
    </recommendedName>
</protein>
<evidence type="ECO:0000256" key="1">
    <source>
        <dbReference type="ARBA" id="ARBA00006383"/>
    </source>
</evidence>
<dbReference type="EMBL" id="JAIMJA010000026">
    <property type="protein sequence ID" value="MCE2596865.1"/>
    <property type="molecule type" value="Genomic_DNA"/>
</dbReference>
<dbReference type="PANTHER" id="PTHR11104:SF0">
    <property type="entry name" value="SPBETA PROPHAGE-DERIVED AMINOGLYCOSIDE N(3')-ACETYLTRANSFERASE-LIKE PROTEIN YOKD"/>
    <property type="match status" value="1"/>
</dbReference>
<dbReference type="InterPro" id="IPR028345">
    <property type="entry name" value="Antibiotic_NAT-like"/>
</dbReference>
<evidence type="ECO:0000256" key="3">
    <source>
        <dbReference type="ARBA" id="ARBA00022679"/>
    </source>
</evidence>
<dbReference type="RefSeq" id="WP_233054624.1">
    <property type="nucleotide sequence ID" value="NZ_JAIMJA010000026.1"/>
</dbReference>
<keyword evidence="5" id="KW-0046">Antibiotic resistance</keyword>
<proteinExistence type="inferred from homology"/>
<dbReference type="SUPFAM" id="SSF110710">
    <property type="entry name" value="TTHA0583/YokD-like"/>
    <property type="match status" value="1"/>
</dbReference>
<dbReference type="Pfam" id="PF02522">
    <property type="entry name" value="Antibiotic_NAT"/>
    <property type="match status" value="1"/>
</dbReference>
<comment type="caution">
    <text evidence="6">The sequence shown here is derived from an EMBL/GenBank/DDBJ whole genome shotgun (WGS) entry which is preliminary data.</text>
</comment>
<evidence type="ECO:0000313" key="7">
    <source>
        <dbReference type="Proteomes" id="UP001201273"/>
    </source>
</evidence>